<dbReference type="AlphaFoldDB" id="A0A1D8NEM2"/>
<proteinExistence type="predicted"/>
<organism evidence="2 3">
    <name type="scientific">Yarrowia lipolytica</name>
    <name type="common">Candida lipolytica</name>
    <dbReference type="NCBI Taxonomy" id="4952"/>
    <lineage>
        <taxon>Eukaryota</taxon>
        <taxon>Fungi</taxon>
        <taxon>Dikarya</taxon>
        <taxon>Ascomycota</taxon>
        <taxon>Saccharomycotina</taxon>
        <taxon>Dipodascomycetes</taxon>
        <taxon>Dipodascales</taxon>
        <taxon>Dipodascales incertae sedis</taxon>
        <taxon>Yarrowia</taxon>
    </lineage>
</organism>
<accession>A0A1D8NEM2</accession>
<protein>
    <submittedName>
        <fullName evidence="2">Uncharacterized protein</fullName>
    </submittedName>
</protein>
<reference evidence="2 3" key="1">
    <citation type="journal article" date="2016" name="PLoS ONE">
        <title>Sequence Assembly of Yarrowia lipolytica Strain W29/CLIB89 Shows Transposable Element Diversity.</title>
        <authorList>
            <person name="Magnan C."/>
            <person name="Yu J."/>
            <person name="Chang I."/>
            <person name="Jahn E."/>
            <person name="Kanomata Y."/>
            <person name="Wu J."/>
            <person name="Zeller M."/>
            <person name="Oakes M."/>
            <person name="Baldi P."/>
            <person name="Sandmeyer S."/>
        </authorList>
    </citation>
    <scope>NUCLEOTIDE SEQUENCE [LARGE SCALE GENOMIC DNA]</scope>
    <source>
        <strain evidence="3">CLIB89(W29)</strain>
    </source>
</reference>
<dbReference type="RefSeq" id="XP_068138812.1">
    <property type="nucleotide sequence ID" value="XM_068282711.1"/>
</dbReference>
<gene>
    <name evidence="2" type="ORF">YALI1_D18048g</name>
</gene>
<feature type="compositionally biased region" description="Basic and acidic residues" evidence="1">
    <location>
        <begin position="68"/>
        <end position="92"/>
    </location>
</feature>
<evidence type="ECO:0000313" key="2">
    <source>
        <dbReference type="EMBL" id="AOW04080.1"/>
    </source>
</evidence>
<feature type="compositionally biased region" description="Basic and acidic residues" evidence="1">
    <location>
        <begin position="21"/>
        <end position="31"/>
    </location>
</feature>
<evidence type="ECO:0000256" key="1">
    <source>
        <dbReference type="SAM" id="MobiDB-lite"/>
    </source>
</evidence>
<sequence length="184" mass="19993">MGGVLASIWVPGANKKQNKKTCSETWRKSIPESRSPQRSVSGDSQAGNLKHAPGTGSQCAIRGRPKRASGELRADSGVHGVREKSTDKSNSETRDLFLHTPVGWSLLLGQGGVRGVRREGIRPWRNGFSLGVVHVKLSPPQQTVFLLVDDTPDLYLLYQVRSYNKQGFGGEGCLSVEISDVVKP</sequence>
<dbReference type="GeneID" id="94583320"/>
<name>A0A1D8NEM2_YARLL</name>
<feature type="region of interest" description="Disordered" evidence="1">
    <location>
        <begin position="1"/>
        <end position="92"/>
    </location>
</feature>
<dbReference type="EMBL" id="CP017556">
    <property type="protein sequence ID" value="AOW04080.1"/>
    <property type="molecule type" value="Genomic_DNA"/>
</dbReference>
<evidence type="ECO:0000313" key="3">
    <source>
        <dbReference type="Proteomes" id="UP000182444"/>
    </source>
</evidence>
<dbReference type="VEuPathDB" id="FungiDB:YALI1_D18048g"/>
<feature type="compositionally biased region" description="Polar residues" evidence="1">
    <location>
        <begin position="32"/>
        <end position="47"/>
    </location>
</feature>
<dbReference type="Proteomes" id="UP000182444">
    <property type="component" value="Chromosome 1D"/>
</dbReference>